<dbReference type="EMBL" id="LKCW01000023">
    <property type="protein sequence ID" value="KPM44062.1"/>
    <property type="molecule type" value="Genomic_DNA"/>
</dbReference>
<sequence>MAPSVDANSLFRVDGIVAVITGGGTGIGLTMARALALNGARKVFILGRRLEVLNTAAQEHPSLIPLQCDVTSKEDLQAVVNHITDEVGYVNLVVANSGSIGPPVRFSPTSSLPELRETLFTNFSMDSMNEVLNLNITAAFFTMTAFLELLDAGNKNALTGGFGKPIYEGSDVPAIQSQVIFTTSVSAFSRHWSSSPPYLTSKVAIIQVTKHASTQLARFGIRVNAIAPGLYPSTLASVLMDNRKPEEETIDDQRFIPARRFGGDEEMTGTIFSESGIYVTSYDLKLLIISIPTLGHEIAHAQLFLIITSLIYQMGLKFEWTALGGATFRAHGYANGDAGEGDSSGSPRLQRRGAGTWPTLVIEAGCSQTLESLRRDMTWWFSASGHDVKIVLLVKLQFDQRQIVIEKWKEAPVHRAGATTTRAATRAQPIRDQVITISPAGFTNQASYTIVGGPLRLELELLLLRSAREGESDVVVSIPNLEFLAVQIWERLE</sequence>
<dbReference type="PANTHER" id="PTHR43618">
    <property type="entry name" value="7-ALPHA-HYDROXYSTEROID DEHYDROGENASE"/>
    <property type="match status" value="1"/>
</dbReference>
<dbReference type="Proteomes" id="UP000050424">
    <property type="component" value="Unassembled WGS sequence"/>
</dbReference>
<organism evidence="4 5">
    <name type="scientific">Neonectria ditissima</name>
    <dbReference type="NCBI Taxonomy" id="78410"/>
    <lineage>
        <taxon>Eukaryota</taxon>
        <taxon>Fungi</taxon>
        <taxon>Dikarya</taxon>
        <taxon>Ascomycota</taxon>
        <taxon>Pezizomycotina</taxon>
        <taxon>Sordariomycetes</taxon>
        <taxon>Hypocreomycetidae</taxon>
        <taxon>Hypocreales</taxon>
        <taxon>Nectriaceae</taxon>
        <taxon>Neonectria</taxon>
    </lineage>
</organism>
<reference evidence="4 5" key="1">
    <citation type="submission" date="2015-09" db="EMBL/GenBank/DDBJ databases">
        <title>Draft genome of a European isolate of the apple canker pathogen Neonectria ditissima.</title>
        <authorList>
            <person name="Gomez-Cortecero A."/>
            <person name="Harrison R.J."/>
            <person name="Armitage A.D."/>
        </authorList>
    </citation>
    <scope>NUCLEOTIDE SEQUENCE [LARGE SCALE GENOMIC DNA]</scope>
    <source>
        <strain evidence="4 5">R09/05</strain>
    </source>
</reference>
<protein>
    <submittedName>
        <fullName evidence="4">Uncharacterized protein</fullName>
    </submittedName>
</protein>
<keyword evidence="5" id="KW-1185">Reference proteome</keyword>
<evidence type="ECO:0000313" key="4">
    <source>
        <dbReference type="EMBL" id="KPM44062.1"/>
    </source>
</evidence>
<accession>A0A0P7BRL1</accession>
<comment type="caution">
    <text evidence="4">The sequence shown here is derived from an EMBL/GenBank/DDBJ whole genome shotgun (WGS) entry which is preliminary data.</text>
</comment>
<dbReference type="InterPro" id="IPR002347">
    <property type="entry name" value="SDR_fam"/>
</dbReference>
<dbReference type="GO" id="GO:0016491">
    <property type="term" value="F:oxidoreductase activity"/>
    <property type="evidence" value="ECO:0007669"/>
    <property type="project" value="UniProtKB-KW"/>
</dbReference>
<dbReference type="SUPFAM" id="SSF51735">
    <property type="entry name" value="NAD(P)-binding Rossmann-fold domains"/>
    <property type="match status" value="1"/>
</dbReference>
<comment type="similarity">
    <text evidence="1">Belongs to the short-chain dehydrogenases/reductases (SDR) family.</text>
</comment>
<dbReference type="OrthoDB" id="2962696at2759"/>
<proteinExistence type="inferred from homology"/>
<evidence type="ECO:0000256" key="1">
    <source>
        <dbReference type="ARBA" id="ARBA00006484"/>
    </source>
</evidence>
<evidence type="ECO:0000313" key="5">
    <source>
        <dbReference type="Proteomes" id="UP000050424"/>
    </source>
</evidence>
<keyword evidence="2" id="KW-0521">NADP</keyword>
<gene>
    <name evidence="4" type="ORF">AK830_g2440</name>
</gene>
<dbReference type="PRINTS" id="PR00081">
    <property type="entry name" value="GDHRDH"/>
</dbReference>
<keyword evidence="3" id="KW-0560">Oxidoreductase</keyword>
<evidence type="ECO:0000256" key="3">
    <source>
        <dbReference type="ARBA" id="ARBA00023002"/>
    </source>
</evidence>
<dbReference type="Pfam" id="PF00106">
    <property type="entry name" value="adh_short"/>
    <property type="match status" value="1"/>
</dbReference>
<name>A0A0P7BRL1_9HYPO</name>
<dbReference type="PANTHER" id="PTHR43618:SF18">
    <property type="entry name" value="SHORT CHAIN DEHYDROGENASE_REDUCTASE FAMILY (AFU_ORTHOLOGUE AFUA_5G12480)"/>
    <property type="match status" value="1"/>
</dbReference>
<dbReference type="Pfam" id="PF13561">
    <property type="entry name" value="adh_short_C2"/>
    <property type="match status" value="1"/>
</dbReference>
<dbReference type="InterPro" id="IPR036291">
    <property type="entry name" value="NAD(P)-bd_dom_sf"/>
</dbReference>
<dbReference type="AlphaFoldDB" id="A0A0P7BRL1"/>
<dbReference type="STRING" id="78410.A0A0P7BRL1"/>
<evidence type="ECO:0000256" key="2">
    <source>
        <dbReference type="ARBA" id="ARBA00022857"/>
    </source>
</evidence>
<dbReference type="CDD" id="cd05233">
    <property type="entry name" value="SDR_c"/>
    <property type="match status" value="1"/>
</dbReference>
<dbReference type="InterPro" id="IPR052178">
    <property type="entry name" value="Sec_Metab_Biosynth_SDR"/>
</dbReference>
<dbReference type="Gene3D" id="3.40.50.720">
    <property type="entry name" value="NAD(P)-binding Rossmann-like Domain"/>
    <property type="match status" value="1"/>
</dbReference>